<accession>Q0A817</accession>
<dbReference type="Pfam" id="PF21706">
    <property type="entry name" value="FCSD_central"/>
    <property type="match status" value="1"/>
</dbReference>
<dbReference type="InterPro" id="IPR019546">
    <property type="entry name" value="TAT_signal_bac_arc"/>
</dbReference>
<dbReference type="PANTHER" id="PTHR43755">
    <property type="match status" value="1"/>
</dbReference>
<evidence type="ECO:0000313" key="7">
    <source>
        <dbReference type="EMBL" id="ABI57020.1"/>
    </source>
</evidence>
<dbReference type="NCBIfam" id="TIGR01409">
    <property type="entry name" value="TAT_signal_seq"/>
    <property type="match status" value="1"/>
</dbReference>
<sequence>MSQLNRRDFLKLAGSSGLVAGLPATGLLTSGGARASSNGRVVIIGGGTGGATAARYIKRASPGTEVTLIEAKPVHHTCYVSNTVIASLRDLDDIAHGYDGLRALGINVVIDKATAIDGEAQTVRTEGGETFEYDRLVVSPGIELKYDAIEGYSEAAAETMPHAWIAGDQTTRLRDQIRAMPEGGLVVLAPPPNPYRCPPGPYERASLIAHYLKAHKPGSKLLILDSKNAFSKQGLFEQGWEMYYSDIIEWVPESDSAGGVTRVDADNMTVHTPFDDFEPDVANIIPAQRAGRIAIEAGLTDGGDWCPVDRRTFESTVIPNIHVIGDASIAAAMPKSGYSANSQAKVTALAIAAYLNGMEPEADPRFANACYSLVTPDHSVSVNAVYKLKEDPDAPAGVALDNIAGGVSPIDASQTYRRREAAFTESWYRNFPKDIWG</sequence>
<feature type="domain" description="Sulfide dehydrogenase [flavocytochrome c] flavoprotein chain central" evidence="6">
    <location>
        <begin position="170"/>
        <end position="286"/>
    </location>
</feature>
<dbReference type="GO" id="GO:0016491">
    <property type="term" value="F:oxidoreductase activity"/>
    <property type="evidence" value="ECO:0007669"/>
    <property type="project" value="UniProtKB-KW"/>
</dbReference>
<dbReference type="InterPro" id="IPR049386">
    <property type="entry name" value="FCSD_central"/>
</dbReference>
<dbReference type="InterPro" id="IPR037092">
    <property type="entry name" value="FlavoCytC_S_DH_flav-bd_sf"/>
</dbReference>
<protein>
    <submittedName>
        <fullName evidence="7">Sulfide dehydrogenase (Flavocytochrome), flavoprotein subunit</fullName>
        <ecNumber evidence="7">1.8.2.-</ecNumber>
    </submittedName>
</protein>
<evidence type="ECO:0000259" key="4">
    <source>
        <dbReference type="Pfam" id="PF07992"/>
    </source>
</evidence>
<dbReference type="InterPro" id="IPR006311">
    <property type="entry name" value="TAT_signal"/>
</dbReference>
<dbReference type="eggNOG" id="COG0446">
    <property type="taxonomic scope" value="Bacteria"/>
</dbReference>
<dbReference type="InterPro" id="IPR036188">
    <property type="entry name" value="FAD/NAD-bd_sf"/>
</dbReference>
<dbReference type="EC" id="1.8.2.-" evidence="7"/>
<dbReference type="Proteomes" id="UP000001962">
    <property type="component" value="Chromosome"/>
</dbReference>
<dbReference type="PROSITE" id="PS51318">
    <property type="entry name" value="TAT"/>
    <property type="match status" value="1"/>
</dbReference>
<dbReference type="FunFam" id="3.50.50.60:FF:000234">
    <property type="entry name" value="Flavocytochrome C sulfide dehydrogenase"/>
    <property type="match status" value="1"/>
</dbReference>
<name>Q0A817_ALKEH</name>
<feature type="domain" description="FAD/NAD(P)-binding" evidence="4">
    <location>
        <begin position="40"/>
        <end position="154"/>
    </location>
</feature>
<reference evidence="8" key="1">
    <citation type="submission" date="2006-08" db="EMBL/GenBank/DDBJ databases">
        <title>Complete sequence of Alkalilimnicola ehrilichei MLHE-1.</title>
        <authorList>
            <person name="Copeland A."/>
            <person name="Lucas S."/>
            <person name="Lapidus A."/>
            <person name="Barry K."/>
            <person name="Detter J.C."/>
            <person name="Glavina del Rio T."/>
            <person name="Hammon N."/>
            <person name="Israni S."/>
            <person name="Dalin E."/>
            <person name="Tice H."/>
            <person name="Pitluck S."/>
            <person name="Sims D."/>
            <person name="Brettin T."/>
            <person name="Bruce D."/>
            <person name="Han C."/>
            <person name="Tapia R."/>
            <person name="Gilna P."/>
            <person name="Schmutz J."/>
            <person name="Larimer F."/>
            <person name="Land M."/>
            <person name="Hauser L."/>
            <person name="Kyrpides N."/>
            <person name="Mikhailova N."/>
            <person name="Oremland R.S."/>
            <person name="Hoeft S.E."/>
            <person name="Switzer-Blum J."/>
            <person name="Kulp T."/>
            <person name="King G."/>
            <person name="Tabita R."/>
            <person name="Witte B."/>
            <person name="Santini J.M."/>
            <person name="Basu P."/>
            <person name="Hollibaugh J.T."/>
            <person name="Xie G."/>
            <person name="Stolz J.F."/>
            <person name="Richardson P."/>
        </authorList>
    </citation>
    <scope>NUCLEOTIDE SEQUENCE [LARGE SCALE GENOMIC DNA]</scope>
    <source>
        <strain evidence="8">ATCC BAA-1101 / DSM 17681 / MLHE-1</strain>
    </source>
</reference>
<gene>
    <name evidence="7" type="ordered locus">Mlg_1674</name>
</gene>
<dbReference type="PANTHER" id="PTHR43755:SF1">
    <property type="entry name" value="FAD-DEPENDENT PYRIDINE NUCLEOTIDE-DISULPHIDE OXIDOREDUCTASE"/>
    <property type="match status" value="1"/>
</dbReference>
<dbReference type="Pfam" id="PF09242">
    <property type="entry name" value="FCSD-flav_bind"/>
    <property type="match status" value="1"/>
</dbReference>
<dbReference type="EMBL" id="CP000453">
    <property type="protein sequence ID" value="ABI57020.1"/>
    <property type="molecule type" value="Genomic_DNA"/>
</dbReference>
<dbReference type="InterPro" id="IPR016156">
    <property type="entry name" value="FAD/NAD-linked_Rdtase_dimer_sf"/>
</dbReference>
<evidence type="ECO:0000259" key="6">
    <source>
        <dbReference type="Pfam" id="PF21706"/>
    </source>
</evidence>
<dbReference type="AlphaFoldDB" id="Q0A817"/>
<evidence type="ECO:0000256" key="3">
    <source>
        <dbReference type="ARBA" id="ARBA00022827"/>
    </source>
</evidence>
<dbReference type="InterPro" id="IPR023753">
    <property type="entry name" value="FAD/NAD-binding_dom"/>
</dbReference>
<evidence type="ECO:0000259" key="5">
    <source>
        <dbReference type="Pfam" id="PF09242"/>
    </source>
</evidence>
<keyword evidence="1" id="KW-0285">Flavoprotein</keyword>
<keyword evidence="8" id="KW-1185">Reference proteome</keyword>
<dbReference type="HOGENOM" id="CLU_030742_0_0_6"/>
<dbReference type="GO" id="GO:0050660">
    <property type="term" value="F:flavin adenine dinucleotide binding"/>
    <property type="evidence" value="ECO:0007669"/>
    <property type="project" value="InterPro"/>
</dbReference>
<evidence type="ECO:0000313" key="8">
    <source>
        <dbReference type="Proteomes" id="UP000001962"/>
    </source>
</evidence>
<dbReference type="Pfam" id="PF07992">
    <property type="entry name" value="Pyr_redox_2"/>
    <property type="match status" value="1"/>
</dbReference>
<keyword evidence="2" id="KW-0732">Signal</keyword>
<dbReference type="OrthoDB" id="9802771at2"/>
<dbReference type="KEGG" id="aeh:Mlg_1674"/>
<dbReference type="Gene3D" id="3.90.760.10">
    <property type="entry name" value="Flavocytochrome c sulphide dehydrogenase, flavin-binding domain"/>
    <property type="match status" value="1"/>
</dbReference>
<dbReference type="InterPro" id="IPR052541">
    <property type="entry name" value="SQRD"/>
</dbReference>
<keyword evidence="3" id="KW-0274">FAD</keyword>
<proteinExistence type="predicted"/>
<dbReference type="SUPFAM" id="SSF55424">
    <property type="entry name" value="FAD/NAD-linked reductases, dimerisation (C-terminal) domain"/>
    <property type="match status" value="1"/>
</dbReference>
<dbReference type="RefSeq" id="WP_011629414.1">
    <property type="nucleotide sequence ID" value="NC_008340.1"/>
</dbReference>
<dbReference type="SUPFAM" id="SSF51905">
    <property type="entry name" value="FAD/NAD(P)-binding domain"/>
    <property type="match status" value="2"/>
</dbReference>
<evidence type="ECO:0000256" key="1">
    <source>
        <dbReference type="ARBA" id="ARBA00022630"/>
    </source>
</evidence>
<dbReference type="InterPro" id="IPR015323">
    <property type="entry name" value="FlavoCytC_S_DH_flav-bd"/>
</dbReference>
<evidence type="ECO:0000256" key="2">
    <source>
        <dbReference type="ARBA" id="ARBA00022729"/>
    </source>
</evidence>
<feature type="domain" description="Flavocytochrome c sulphide dehydrogenase flavin-binding" evidence="5">
    <location>
        <begin position="363"/>
        <end position="436"/>
    </location>
</feature>
<dbReference type="Gene3D" id="3.50.50.60">
    <property type="entry name" value="FAD/NAD(P)-binding domain"/>
    <property type="match status" value="2"/>
</dbReference>
<organism evidence="7 8">
    <name type="scientific">Alkalilimnicola ehrlichii (strain ATCC BAA-1101 / DSM 17681 / MLHE-1)</name>
    <dbReference type="NCBI Taxonomy" id="187272"/>
    <lineage>
        <taxon>Bacteria</taxon>
        <taxon>Pseudomonadati</taxon>
        <taxon>Pseudomonadota</taxon>
        <taxon>Gammaproteobacteria</taxon>
        <taxon>Chromatiales</taxon>
        <taxon>Ectothiorhodospiraceae</taxon>
        <taxon>Alkalilimnicola</taxon>
    </lineage>
</organism>
<keyword evidence="7" id="KW-0560">Oxidoreductase</keyword>